<sequence>MRCEVSHRPKPSSSLRLPRQLPGTVQVALQIIAYCRHP</sequence>
<proteinExistence type="predicted"/>
<evidence type="ECO:0000313" key="2">
    <source>
        <dbReference type="Proteomes" id="UP000006503"/>
    </source>
</evidence>
<name>I7C860_PSEPT</name>
<dbReference type="Proteomes" id="UP000006503">
    <property type="component" value="Chromosome"/>
</dbReference>
<dbReference type="AlphaFoldDB" id="I7C860"/>
<evidence type="ECO:0000313" key="1">
    <source>
        <dbReference type="EMBL" id="AFO47924.1"/>
    </source>
</evidence>
<dbReference type="EMBL" id="CP003734">
    <property type="protein sequence ID" value="AFO47924.1"/>
    <property type="molecule type" value="Genomic_DNA"/>
</dbReference>
<organism evidence="1 2">
    <name type="scientific">Pseudomonas putida (strain DOT-T1E)</name>
    <dbReference type="NCBI Taxonomy" id="1196325"/>
    <lineage>
        <taxon>Bacteria</taxon>
        <taxon>Pseudomonadati</taxon>
        <taxon>Pseudomonadota</taxon>
        <taxon>Gammaproteobacteria</taxon>
        <taxon>Pseudomonadales</taxon>
        <taxon>Pseudomonadaceae</taxon>
        <taxon>Pseudomonas</taxon>
    </lineage>
</organism>
<reference evidence="2" key="1">
    <citation type="journal article" date="2013" name="Microb. Biotechnol.">
        <title>Metabolic potential of the organic-solvent tolerant Pseudomonas putida DOT-T1E deduced from its annotated genome.</title>
        <authorList>
            <person name="Udaondo Z."/>
            <person name="Molina L."/>
            <person name="Daniels C."/>
            <person name="Gomez M.J."/>
            <person name="Molina-Henares M.A."/>
            <person name="Matilla M.A."/>
            <person name="Roca A."/>
            <person name="Fernandez M."/>
            <person name="Duque E."/>
            <person name="Segura A."/>
            <person name="Ramos J.L."/>
        </authorList>
    </citation>
    <scope>NUCLEOTIDE SEQUENCE [LARGE SCALE GENOMIC DNA]</scope>
    <source>
        <strain evidence="2">DOT-T1E</strain>
    </source>
</reference>
<dbReference type="KEGG" id="ppx:T1E_2076"/>
<dbReference type="HOGENOM" id="CLU_3331796_0_0_6"/>
<gene>
    <name evidence="1" type="ordered locus">T1E_2076</name>
</gene>
<dbReference type="PATRIC" id="fig|1196325.3.peg.2066"/>
<accession>I7C860</accession>
<protein>
    <submittedName>
        <fullName evidence="1">Uncharacterized protein</fullName>
    </submittedName>
</protein>